<feature type="chain" id="PRO_5020023228" evidence="2">
    <location>
        <begin position="27"/>
        <end position="135"/>
    </location>
</feature>
<protein>
    <submittedName>
        <fullName evidence="3">Uncharacterized protein</fullName>
    </submittedName>
</protein>
<reference evidence="3 4" key="1">
    <citation type="submission" date="2019-04" db="EMBL/GenBank/DDBJ databases">
        <title>An improved genome assembly and genetic linkage map for asparagus bean, Vigna unguiculata ssp. sesquipedialis.</title>
        <authorList>
            <person name="Xia Q."/>
            <person name="Zhang R."/>
            <person name="Dong Y."/>
        </authorList>
    </citation>
    <scope>NUCLEOTIDE SEQUENCE [LARGE SCALE GENOMIC DNA]</scope>
    <source>
        <tissue evidence="3">Leaf</tissue>
    </source>
</reference>
<proteinExistence type="predicted"/>
<feature type="compositionally biased region" description="Polar residues" evidence="1">
    <location>
        <begin position="108"/>
        <end position="135"/>
    </location>
</feature>
<keyword evidence="2" id="KW-0732">Signal</keyword>
<name>A0A4D6NCE7_VIGUN</name>
<keyword evidence="4" id="KW-1185">Reference proteome</keyword>
<feature type="compositionally biased region" description="Low complexity" evidence="1">
    <location>
        <begin position="91"/>
        <end position="100"/>
    </location>
</feature>
<feature type="signal peptide" evidence="2">
    <location>
        <begin position="1"/>
        <end position="26"/>
    </location>
</feature>
<evidence type="ECO:0000313" key="4">
    <source>
        <dbReference type="Proteomes" id="UP000501690"/>
    </source>
</evidence>
<dbReference type="Proteomes" id="UP000501690">
    <property type="component" value="Linkage Group LG10"/>
</dbReference>
<accession>A0A4D6NCE7</accession>
<organism evidence="3 4">
    <name type="scientific">Vigna unguiculata</name>
    <name type="common">Cowpea</name>
    <dbReference type="NCBI Taxonomy" id="3917"/>
    <lineage>
        <taxon>Eukaryota</taxon>
        <taxon>Viridiplantae</taxon>
        <taxon>Streptophyta</taxon>
        <taxon>Embryophyta</taxon>
        <taxon>Tracheophyta</taxon>
        <taxon>Spermatophyta</taxon>
        <taxon>Magnoliopsida</taxon>
        <taxon>eudicotyledons</taxon>
        <taxon>Gunneridae</taxon>
        <taxon>Pentapetalae</taxon>
        <taxon>rosids</taxon>
        <taxon>fabids</taxon>
        <taxon>Fabales</taxon>
        <taxon>Fabaceae</taxon>
        <taxon>Papilionoideae</taxon>
        <taxon>50 kb inversion clade</taxon>
        <taxon>NPAAA clade</taxon>
        <taxon>indigoferoid/millettioid clade</taxon>
        <taxon>Phaseoleae</taxon>
        <taxon>Vigna</taxon>
    </lineage>
</organism>
<gene>
    <name evidence="3" type="ORF">DEO72_LG10g1664</name>
</gene>
<evidence type="ECO:0000313" key="3">
    <source>
        <dbReference type="EMBL" id="QCE10434.1"/>
    </source>
</evidence>
<feature type="region of interest" description="Disordered" evidence="1">
    <location>
        <begin position="38"/>
        <end position="135"/>
    </location>
</feature>
<dbReference type="AlphaFoldDB" id="A0A4D6NCE7"/>
<sequence length="135" mass="14173">MCTPPSATAITAATIAVATVWWGSHGLLPLCTPLHTPFAYPPTPPSAPPSMAPTETQHKIQQGEVKPENPPLQDQILDPEQLEVLQAQHLVSNSPSVSSSESKEKGDTNVNTASKATNDEMNQAVSNSPPTAGGR</sequence>
<feature type="compositionally biased region" description="Pro residues" evidence="1">
    <location>
        <begin position="39"/>
        <end position="51"/>
    </location>
</feature>
<dbReference type="EMBL" id="CP039354">
    <property type="protein sequence ID" value="QCE10434.1"/>
    <property type="molecule type" value="Genomic_DNA"/>
</dbReference>
<evidence type="ECO:0000256" key="1">
    <source>
        <dbReference type="SAM" id="MobiDB-lite"/>
    </source>
</evidence>
<evidence type="ECO:0000256" key="2">
    <source>
        <dbReference type="SAM" id="SignalP"/>
    </source>
</evidence>